<dbReference type="InterPro" id="IPR038765">
    <property type="entry name" value="Papain-like_cys_pep_sf"/>
</dbReference>
<name>A0A4S4MKR0_9APHY</name>
<dbReference type="Gene3D" id="2.80.10.50">
    <property type="match status" value="1"/>
</dbReference>
<dbReference type="Proteomes" id="UP000308730">
    <property type="component" value="Unassembled WGS sequence"/>
</dbReference>
<sequence>MYHQLWFVQAVSDASVPPYDTQYTIRNLRSGTYMDLANTTPYANGATLIGRARGGASQHWFIRPDQAGTMRICNCVTETYIDLNEGISSKGAVISGWDWVGYGQPRYNQLWNFERVSTSSKEIRQRLEDFPSICKELQVLRPDGIYLIVPPAIIQNIHSQNGLGPSRCKRGLFEEDDFAFVLKAAIATWGDQNLRADGFGLHCGIIFVDTEKDQRGHAVNWTLSSHRADASLLLVEPQDGGIREIIPDDCRKVHVAIF</sequence>
<proteinExistence type="predicted"/>
<reference evidence="3 4" key="1">
    <citation type="submission" date="2019-02" db="EMBL/GenBank/DDBJ databases">
        <title>Genome sequencing of the rare red list fungi Antrodiella citrinella (Flaviporus citrinellus).</title>
        <authorList>
            <person name="Buettner E."/>
            <person name="Kellner H."/>
        </authorList>
    </citation>
    <scope>NUCLEOTIDE SEQUENCE [LARGE SCALE GENOMIC DNA]</scope>
    <source>
        <strain evidence="3 4">DSM 108506</strain>
    </source>
</reference>
<comment type="caution">
    <text evidence="3">The sequence shown here is derived from an EMBL/GenBank/DDBJ whole genome shotgun (WGS) entry which is preliminary data.</text>
</comment>
<dbReference type="EMBL" id="SGPM01000352">
    <property type="protein sequence ID" value="THH26414.1"/>
    <property type="molecule type" value="Genomic_DNA"/>
</dbReference>
<organism evidence="3 4">
    <name type="scientific">Antrodiella citrinella</name>
    <dbReference type="NCBI Taxonomy" id="2447956"/>
    <lineage>
        <taxon>Eukaryota</taxon>
        <taxon>Fungi</taxon>
        <taxon>Dikarya</taxon>
        <taxon>Basidiomycota</taxon>
        <taxon>Agaricomycotina</taxon>
        <taxon>Agaricomycetes</taxon>
        <taxon>Polyporales</taxon>
        <taxon>Steccherinaceae</taxon>
        <taxon>Antrodiella</taxon>
    </lineage>
</organism>
<dbReference type="Gene3D" id="3.30.460.70">
    <property type="match status" value="1"/>
</dbReference>
<protein>
    <recommendedName>
        <fullName evidence="5">Ricin B lectin domain-containing protein</fullName>
    </recommendedName>
</protein>
<evidence type="ECO:0000313" key="3">
    <source>
        <dbReference type="EMBL" id="THH26414.1"/>
    </source>
</evidence>
<feature type="domain" description="Ricin B lectin" evidence="1">
    <location>
        <begin position="3"/>
        <end position="97"/>
    </location>
</feature>
<dbReference type="InterPro" id="IPR000772">
    <property type="entry name" value="Ricin_B_lectin"/>
</dbReference>
<dbReference type="SUPFAM" id="SSF50370">
    <property type="entry name" value="Ricin B-like lectins"/>
    <property type="match status" value="1"/>
</dbReference>
<dbReference type="SUPFAM" id="SSF54001">
    <property type="entry name" value="Cysteine proteinases"/>
    <property type="match status" value="1"/>
</dbReference>
<evidence type="ECO:0000259" key="1">
    <source>
        <dbReference type="Pfam" id="PF14200"/>
    </source>
</evidence>
<accession>A0A4S4MKR0</accession>
<evidence type="ECO:0000259" key="2">
    <source>
        <dbReference type="Pfam" id="PF18021"/>
    </source>
</evidence>
<keyword evidence="4" id="KW-1185">Reference proteome</keyword>
<dbReference type="InterPro" id="IPR040600">
    <property type="entry name" value="Agglutinin_C"/>
</dbReference>
<gene>
    <name evidence="3" type="ORF">EUX98_g7776</name>
</gene>
<dbReference type="InterPro" id="IPR035992">
    <property type="entry name" value="Ricin_B-like_lectins"/>
</dbReference>
<evidence type="ECO:0000313" key="4">
    <source>
        <dbReference type="Proteomes" id="UP000308730"/>
    </source>
</evidence>
<dbReference type="Pfam" id="PF18021">
    <property type="entry name" value="Agglutinin_C"/>
    <property type="match status" value="1"/>
</dbReference>
<evidence type="ECO:0008006" key="5">
    <source>
        <dbReference type="Google" id="ProtNLM"/>
    </source>
</evidence>
<dbReference type="Pfam" id="PF14200">
    <property type="entry name" value="RicinB_lectin_2"/>
    <property type="match status" value="1"/>
</dbReference>
<feature type="domain" description="Agglutinin C-terminal" evidence="2">
    <location>
        <begin position="146"/>
        <end position="240"/>
    </location>
</feature>
<dbReference type="OrthoDB" id="3249735at2759"/>
<dbReference type="AlphaFoldDB" id="A0A4S4MKR0"/>